<organism evidence="1 2">
    <name type="scientific">Eretmocerus hayati</name>
    <dbReference type="NCBI Taxonomy" id="131215"/>
    <lineage>
        <taxon>Eukaryota</taxon>
        <taxon>Metazoa</taxon>
        <taxon>Ecdysozoa</taxon>
        <taxon>Arthropoda</taxon>
        <taxon>Hexapoda</taxon>
        <taxon>Insecta</taxon>
        <taxon>Pterygota</taxon>
        <taxon>Neoptera</taxon>
        <taxon>Endopterygota</taxon>
        <taxon>Hymenoptera</taxon>
        <taxon>Apocrita</taxon>
        <taxon>Proctotrupomorpha</taxon>
        <taxon>Chalcidoidea</taxon>
        <taxon>Aphelinidae</taxon>
        <taxon>Aphelininae</taxon>
        <taxon>Eretmocerus</taxon>
    </lineage>
</organism>
<sequence length="236" mass="25697">MEADIEEESNLIEACATTEKNVNTIISSDLNIGINEQGTSDGNAPLLGGRDDMNISHSLIDSSANEMIPVNGTVEKTVGDSIESVAPNGDMEISDNAQLLEQKDMESLPLVGTPVASENITTDHTKKITTDDSTESDLPSRIVEAPQMSDMTTSRKRLRMTEDYTLEEQSDSGLIKRMRNEGDDDSSETDLSEKDDSINNENASTDNNGKQNLHSPKDSVNEPSYICISDFYHCGS</sequence>
<name>A0ACC2N2U7_9HYME</name>
<protein>
    <submittedName>
        <fullName evidence="1">Uncharacterized protein</fullName>
    </submittedName>
</protein>
<gene>
    <name evidence="1" type="ORF">QAD02_007046</name>
</gene>
<evidence type="ECO:0000313" key="2">
    <source>
        <dbReference type="Proteomes" id="UP001239111"/>
    </source>
</evidence>
<keyword evidence="2" id="KW-1185">Reference proteome</keyword>
<dbReference type="Proteomes" id="UP001239111">
    <property type="component" value="Chromosome 4"/>
</dbReference>
<proteinExistence type="predicted"/>
<comment type="caution">
    <text evidence="1">The sequence shown here is derived from an EMBL/GenBank/DDBJ whole genome shotgun (WGS) entry which is preliminary data.</text>
</comment>
<dbReference type="EMBL" id="CM056744">
    <property type="protein sequence ID" value="KAJ8665384.1"/>
    <property type="molecule type" value="Genomic_DNA"/>
</dbReference>
<reference evidence="1" key="1">
    <citation type="submission" date="2023-04" db="EMBL/GenBank/DDBJ databases">
        <title>A chromosome-level genome assembly of the parasitoid wasp Eretmocerus hayati.</title>
        <authorList>
            <person name="Zhong Y."/>
            <person name="Liu S."/>
            <person name="Liu Y."/>
        </authorList>
    </citation>
    <scope>NUCLEOTIDE SEQUENCE</scope>
    <source>
        <strain evidence="1">ZJU_SS_LIU_2023</strain>
    </source>
</reference>
<evidence type="ECO:0000313" key="1">
    <source>
        <dbReference type="EMBL" id="KAJ8665384.1"/>
    </source>
</evidence>
<accession>A0ACC2N2U7</accession>